<keyword evidence="2" id="KW-0539">Nucleus</keyword>
<sequence>MVRTYKRKSKRQSWGEQSMKNAIQAVKEGMGLQKGSQEFGVPKTTLLRRVKGLKAGIFPFQATFTAEIERDLVFYILKMESMMFGLTTDDVRCLAFQLAERNGIANQFNKEKQKAGKDWLYHFRKRHPELSLRQPEATSAARARSFNQVNVNKFFDLLEPLIDQYKFQPNNIYNVDETGITTVQSKPSKILAKTGRRQVGTLTLTERGQTVTTEICMSVTGNFIPPRAF</sequence>
<evidence type="ECO:0000313" key="4">
    <source>
        <dbReference type="EMBL" id="KAJ8050025.1"/>
    </source>
</evidence>
<dbReference type="GO" id="GO:0003677">
    <property type="term" value="F:DNA binding"/>
    <property type="evidence" value="ECO:0007669"/>
    <property type="project" value="UniProtKB-KW"/>
</dbReference>
<proteinExistence type="predicted"/>
<dbReference type="SUPFAM" id="SSF46689">
    <property type="entry name" value="Homeodomain-like"/>
    <property type="match status" value="1"/>
</dbReference>
<reference evidence="4" key="1">
    <citation type="submission" date="2021-10" db="EMBL/GenBank/DDBJ databases">
        <title>Tropical sea cucumber genome reveals ecological adaptation and Cuvierian tubules defense mechanism.</title>
        <authorList>
            <person name="Chen T."/>
        </authorList>
    </citation>
    <scope>NUCLEOTIDE SEQUENCE</scope>
    <source>
        <strain evidence="4">Nanhai2018</strain>
        <tissue evidence="4">Muscle</tissue>
    </source>
</reference>
<dbReference type="Gene3D" id="1.10.10.60">
    <property type="entry name" value="Homeodomain-like"/>
    <property type="match status" value="1"/>
</dbReference>
<dbReference type="InterPro" id="IPR050863">
    <property type="entry name" value="CenT-Element_Derived"/>
</dbReference>
<dbReference type="OrthoDB" id="6258697at2759"/>
<evidence type="ECO:0000256" key="2">
    <source>
        <dbReference type="ARBA" id="ARBA00023242"/>
    </source>
</evidence>
<dbReference type="PANTHER" id="PTHR19303:SF74">
    <property type="entry name" value="POGO TRANSPOSABLE ELEMENT WITH KRAB DOMAIN"/>
    <property type="match status" value="1"/>
</dbReference>
<comment type="caution">
    <text evidence="4">The sequence shown here is derived from an EMBL/GenBank/DDBJ whole genome shotgun (WGS) entry which is preliminary data.</text>
</comment>
<feature type="domain" description="HTH CENPB-type" evidence="3">
    <location>
        <begin position="56"/>
        <end position="133"/>
    </location>
</feature>
<evidence type="ECO:0000256" key="1">
    <source>
        <dbReference type="ARBA" id="ARBA00023125"/>
    </source>
</evidence>
<dbReference type="SMART" id="SM00674">
    <property type="entry name" value="CENPB"/>
    <property type="match status" value="1"/>
</dbReference>
<accession>A0A9Q1HL60</accession>
<dbReference type="PANTHER" id="PTHR19303">
    <property type="entry name" value="TRANSPOSON"/>
    <property type="match status" value="1"/>
</dbReference>
<evidence type="ECO:0000259" key="3">
    <source>
        <dbReference type="PROSITE" id="PS51253"/>
    </source>
</evidence>
<dbReference type="Pfam" id="PF05225">
    <property type="entry name" value="HTH_psq"/>
    <property type="match status" value="1"/>
</dbReference>
<name>A0A9Q1HL60_HOLLE</name>
<keyword evidence="5" id="KW-1185">Reference proteome</keyword>
<dbReference type="PROSITE" id="PS51253">
    <property type="entry name" value="HTH_CENPB"/>
    <property type="match status" value="1"/>
</dbReference>
<dbReference type="Pfam" id="PF03221">
    <property type="entry name" value="HTH_Tnp_Tc5"/>
    <property type="match status" value="1"/>
</dbReference>
<dbReference type="InterPro" id="IPR009057">
    <property type="entry name" value="Homeodomain-like_sf"/>
</dbReference>
<evidence type="ECO:0000313" key="5">
    <source>
        <dbReference type="Proteomes" id="UP001152320"/>
    </source>
</evidence>
<protein>
    <recommendedName>
        <fullName evidence="3">HTH CENPB-type domain-containing protein</fullName>
    </recommendedName>
</protein>
<organism evidence="4 5">
    <name type="scientific">Holothuria leucospilota</name>
    <name type="common">Black long sea cucumber</name>
    <name type="synonym">Mertensiothuria leucospilota</name>
    <dbReference type="NCBI Taxonomy" id="206669"/>
    <lineage>
        <taxon>Eukaryota</taxon>
        <taxon>Metazoa</taxon>
        <taxon>Echinodermata</taxon>
        <taxon>Eleutherozoa</taxon>
        <taxon>Echinozoa</taxon>
        <taxon>Holothuroidea</taxon>
        <taxon>Aspidochirotacea</taxon>
        <taxon>Aspidochirotida</taxon>
        <taxon>Holothuriidae</taxon>
        <taxon>Holothuria</taxon>
    </lineage>
</organism>
<dbReference type="InterPro" id="IPR007889">
    <property type="entry name" value="HTH_Psq"/>
</dbReference>
<dbReference type="GO" id="GO:0005634">
    <property type="term" value="C:nucleus"/>
    <property type="evidence" value="ECO:0007669"/>
    <property type="project" value="TreeGrafter"/>
</dbReference>
<dbReference type="Proteomes" id="UP001152320">
    <property type="component" value="Chromosome 1"/>
</dbReference>
<gene>
    <name evidence="4" type="ORF">HOLleu_03047</name>
</gene>
<dbReference type="InterPro" id="IPR006600">
    <property type="entry name" value="HTH_CenpB_DNA-bd_dom"/>
</dbReference>
<dbReference type="EMBL" id="JAIZAY010000001">
    <property type="protein sequence ID" value="KAJ8050025.1"/>
    <property type="molecule type" value="Genomic_DNA"/>
</dbReference>
<dbReference type="AlphaFoldDB" id="A0A9Q1HL60"/>
<keyword evidence="1" id="KW-0238">DNA-binding</keyword>